<dbReference type="InterPro" id="IPR013324">
    <property type="entry name" value="RNA_pol_sigma_r3/r4-like"/>
</dbReference>
<keyword evidence="10" id="KW-1185">Reference proteome</keyword>
<reference evidence="9" key="2">
    <citation type="submission" date="2020-09" db="EMBL/GenBank/DDBJ databases">
        <authorList>
            <person name="Sun Q."/>
            <person name="Kim S."/>
        </authorList>
    </citation>
    <scope>NUCLEOTIDE SEQUENCE</scope>
    <source>
        <strain evidence="9">KCTC 42651</strain>
    </source>
</reference>
<dbReference type="Gene3D" id="1.10.10.10">
    <property type="entry name" value="Winged helix-like DNA-binding domain superfamily/Winged helix DNA-binding domain"/>
    <property type="match status" value="1"/>
</dbReference>
<comment type="caution">
    <text evidence="9">The sequence shown here is derived from an EMBL/GenBank/DDBJ whole genome shotgun (WGS) entry which is preliminary data.</text>
</comment>
<accession>A0A918XQK9</accession>
<dbReference type="Proteomes" id="UP000630353">
    <property type="component" value="Unassembled WGS sequence"/>
</dbReference>
<keyword evidence="4 6" id="KW-0238">DNA-binding</keyword>
<dbReference type="Gene3D" id="1.10.1740.10">
    <property type="match status" value="1"/>
</dbReference>
<dbReference type="EMBL" id="BMZS01000003">
    <property type="protein sequence ID" value="GHD47120.1"/>
    <property type="molecule type" value="Genomic_DNA"/>
</dbReference>
<dbReference type="InterPro" id="IPR000838">
    <property type="entry name" value="RNA_pol_sigma70_ECF_CS"/>
</dbReference>
<feature type="domain" description="RNA polymerase sigma-70 region 2" evidence="7">
    <location>
        <begin position="28"/>
        <end position="94"/>
    </location>
</feature>
<dbReference type="GO" id="GO:0006352">
    <property type="term" value="P:DNA-templated transcription initiation"/>
    <property type="evidence" value="ECO:0007669"/>
    <property type="project" value="InterPro"/>
</dbReference>
<dbReference type="PANTHER" id="PTHR43133">
    <property type="entry name" value="RNA POLYMERASE ECF-TYPE SIGMA FACTO"/>
    <property type="match status" value="1"/>
</dbReference>
<evidence type="ECO:0000256" key="1">
    <source>
        <dbReference type="ARBA" id="ARBA00010641"/>
    </source>
</evidence>
<evidence type="ECO:0000256" key="4">
    <source>
        <dbReference type="ARBA" id="ARBA00023125"/>
    </source>
</evidence>
<name>A0A918XQK9_9PROT</name>
<keyword evidence="2 6" id="KW-0805">Transcription regulation</keyword>
<dbReference type="GO" id="GO:0003677">
    <property type="term" value="F:DNA binding"/>
    <property type="evidence" value="ECO:0007669"/>
    <property type="project" value="UniProtKB-KW"/>
</dbReference>
<evidence type="ECO:0000313" key="9">
    <source>
        <dbReference type="EMBL" id="GHD47120.1"/>
    </source>
</evidence>
<dbReference type="AlphaFoldDB" id="A0A918XQK9"/>
<comment type="similarity">
    <text evidence="1 6">Belongs to the sigma-70 factor family. ECF subfamily.</text>
</comment>
<dbReference type="InterPro" id="IPR007627">
    <property type="entry name" value="RNA_pol_sigma70_r2"/>
</dbReference>
<evidence type="ECO:0000256" key="5">
    <source>
        <dbReference type="ARBA" id="ARBA00023163"/>
    </source>
</evidence>
<evidence type="ECO:0000313" key="10">
    <source>
        <dbReference type="Proteomes" id="UP000630353"/>
    </source>
</evidence>
<dbReference type="SUPFAM" id="SSF88659">
    <property type="entry name" value="Sigma3 and sigma4 domains of RNA polymerase sigma factors"/>
    <property type="match status" value="1"/>
</dbReference>
<dbReference type="RefSeq" id="WP_189988513.1">
    <property type="nucleotide sequence ID" value="NZ_BMZS01000003.1"/>
</dbReference>
<dbReference type="InterPro" id="IPR036388">
    <property type="entry name" value="WH-like_DNA-bd_sf"/>
</dbReference>
<dbReference type="NCBIfam" id="NF004113">
    <property type="entry name" value="PRK05602.1"/>
    <property type="match status" value="1"/>
</dbReference>
<dbReference type="SUPFAM" id="SSF88946">
    <property type="entry name" value="Sigma2 domain of RNA polymerase sigma factors"/>
    <property type="match status" value="1"/>
</dbReference>
<reference evidence="9" key="1">
    <citation type="journal article" date="2014" name="Int. J. Syst. Evol. Microbiol.">
        <title>Complete genome sequence of Corynebacterium casei LMG S-19264T (=DSM 44701T), isolated from a smear-ripened cheese.</title>
        <authorList>
            <consortium name="US DOE Joint Genome Institute (JGI-PGF)"/>
            <person name="Walter F."/>
            <person name="Albersmeier A."/>
            <person name="Kalinowski J."/>
            <person name="Ruckert C."/>
        </authorList>
    </citation>
    <scope>NUCLEOTIDE SEQUENCE</scope>
    <source>
        <strain evidence="9">KCTC 42651</strain>
    </source>
</reference>
<dbReference type="InterPro" id="IPR039425">
    <property type="entry name" value="RNA_pol_sigma-70-like"/>
</dbReference>
<sequence length="190" mass="20782">MTGASEDDPDAALMPRIAEGDAAAYRALVDRHADRLLAFAERLVGDRAGAEDVVQDTYLAVWRTAARWTPAAKVSTWLYRVARNAALDRLRRRRPSVDPEAVTLIDPTDGPERGLSRRETAAAVRRAIDALPERQRTAIVLVHYERRSGADAAEVLGVSVEALESLLARGRRALRAALEGRRPDLVGGEP</sequence>
<keyword evidence="3 6" id="KW-0731">Sigma factor</keyword>
<dbReference type="PROSITE" id="PS01063">
    <property type="entry name" value="SIGMA70_ECF"/>
    <property type="match status" value="1"/>
</dbReference>
<dbReference type="Pfam" id="PF04542">
    <property type="entry name" value="Sigma70_r2"/>
    <property type="match status" value="1"/>
</dbReference>
<organism evidence="9 10">
    <name type="scientific">Thalassobaculum fulvum</name>
    <dbReference type="NCBI Taxonomy" id="1633335"/>
    <lineage>
        <taxon>Bacteria</taxon>
        <taxon>Pseudomonadati</taxon>
        <taxon>Pseudomonadota</taxon>
        <taxon>Alphaproteobacteria</taxon>
        <taxon>Rhodospirillales</taxon>
        <taxon>Thalassobaculaceae</taxon>
        <taxon>Thalassobaculum</taxon>
    </lineage>
</organism>
<dbReference type="InterPro" id="IPR014284">
    <property type="entry name" value="RNA_pol_sigma-70_dom"/>
</dbReference>
<evidence type="ECO:0000259" key="7">
    <source>
        <dbReference type="Pfam" id="PF04542"/>
    </source>
</evidence>
<dbReference type="PANTHER" id="PTHR43133:SF8">
    <property type="entry name" value="RNA POLYMERASE SIGMA FACTOR HI_1459-RELATED"/>
    <property type="match status" value="1"/>
</dbReference>
<keyword evidence="5 6" id="KW-0804">Transcription</keyword>
<evidence type="ECO:0000256" key="3">
    <source>
        <dbReference type="ARBA" id="ARBA00023082"/>
    </source>
</evidence>
<protein>
    <recommendedName>
        <fullName evidence="6">RNA polymerase sigma factor</fullName>
    </recommendedName>
</protein>
<dbReference type="InterPro" id="IPR013325">
    <property type="entry name" value="RNA_pol_sigma_r2"/>
</dbReference>
<evidence type="ECO:0000256" key="6">
    <source>
        <dbReference type="RuleBase" id="RU000716"/>
    </source>
</evidence>
<feature type="domain" description="RNA polymerase sigma factor 70 region 4 type 2" evidence="8">
    <location>
        <begin position="123"/>
        <end position="174"/>
    </location>
</feature>
<evidence type="ECO:0000259" key="8">
    <source>
        <dbReference type="Pfam" id="PF08281"/>
    </source>
</evidence>
<dbReference type="NCBIfam" id="TIGR02937">
    <property type="entry name" value="sigma70-ECF"/>
    <property type="match status" value="1"/>
</dbReference>
<evidence type="ECO:0000256" key="2">
    <source>
        <dbReference type="ARBA" id="ARBA00023015"/>
    </source>
</evidence>
<dbReference type="InterPro" id="IPR013249">
    <property type="entry name" value="RNA_pol_sigma70_r4_t2"/>
</dbReference>
<gene>
    <name evidence="9" type="ORF">GCM10017083_17070</name>
</gene>
<proteinExistence type="inferred from homology"/>
<dbReference type="Pfam" id="PF08281">
    <property type="entry name" value="Sigma70_r4_2"/>
    <property type="match status" value="1"/>
</dbReference>
<dbReference type="GO" id="GO:0016987">
    <property type="term" value="F:sigma factor activity"/>
    <property type="evidence" value="ECO:0007669"/>
    <property type="project" value="UniProtKB-KW"/>
</dbReference>